<organism evidence="2 3">
    <name type="scientific">Podospora didyma</name>
    <dbReference type="NCBI Taxonomy" id="330526"/>
    <lineage>
        <taxon>Eukaryota</taxon>
        <taxon>Fungi</taxon>
        <taxon>Dikarya</taxon>
        <taxon>Ascomycota</taxon>
        <taxon>Pezizomycotina</taxon>
        <taxon>Sordariomycetes</taxon>
        <taxon>Sordariomycetidae</taxon>
        <taxon>Sordariales</taxon>
        <taxon>Podosporaceae</taxon>
        <taxon>Podospora</taxon>
    </lineage>
</organism>
<evidence type="ECO:0000313" key="2">
    <source>
        <dbReference type="EMBL" id="KAK3367808.1"/>
    </source>
</evidence>
<proteinExistence type="predicted"/>
<name>A0AAE0K0I8_9PEZI</name>
<evidence type="ECO:0000313" key="3">
    <source>
        <dbReference type="Proteomes" id="UP001285441"/>
    </source>
</evidence>
<dbReference type="EMBL" id="JAULSW010000011">
    <property type="protein sequence ID" value="KAK3367808.1"/>
    <property type="molecule type" value="Genomic_DNA"/>
</dbReference>
<dbReference type="InterPro" id="IPR010730">
    <property type="entry name" value="HET"/>
</dbReference>
<dbReference type="AlphaFoldDB" id="A0AAE0K0I8"/>
<reference evidence="2" key="2">
    <citation type="submission" date="2023-06" db="EMBL/GenBank/DDBJ databases">
        <authorList>
            <consortium name="Lawrence Berkeley National Laboratory"/>
            <person name="Haridas S."/>
            <person name="Hensen N."/>
            <person name="Bonometti L."/>
            <person name="Westerberg I."/>
            <person name="Brannstrom I.O."/>
            <person name="Guillou S."/>
            <person name="Cros-Aarteil S."/>
            <person name="Calhoun S."/>
            <person name="Kuo A."/>
            <person name="Mondo S."/>
            <person name="Pangilinan J."/>
            <person name="Riley R."/>
            <person name="LaButti K."/>
            <person name="Andreopoulos B."/>
            <person name="Lipzen A."/>
            <person name="Chen C."/>
            <person name="Yanf M."/>
            <person name="Daum C."/>
            <person name="Ng V."/>
            <person name="Clum A."/>
            <person name="Steindorff A."/>
            <person name="Ohm R."/>
            <person name="Martin F."/>
            <person name="Silar P."/>
            <person name="Natvig D."/>
            <person name="Lalanne C."/>
            <person name="Gautier V."/>
            <person name="Ament-velasquez S.L."/>
            <person name="Kruys A."/>
            <person name="Hutchinson M.I."/>
            <person name="Powell A.J."/>
            <person name="Barry K."/>
            <person name="Miller A.N."/>
            <person name="Grigoriev I.V."/>
            <person name="Debuchy R."/>
            <person name="Gladieux P."/>
            <person name="Thoren M.H."/>
            <person name="Johannesson H."/>
        </authorList>
    </citation>
    <scope>NUCLEOTIDE SEQUENCE</scope>
    <source>
        <strain evidence="2">CBS 232.78</strain>
    </source>
</reference>
<keyword evidence="3" id="KW-1185">Reference proteome</keyword>
<reference evidence="2" key="1">
    <citation type="journal article" date="2023" name="Mol. Phylogenet. Evol.">
        <title>Genome-scale phylogeny and comparative genomics of the fungal order Sordariales.</title>
        <authorList>
            <person name="Hensen N."/>
            <person name="Bonometti L."/>
            <person name="Westerberg I."/>
            <person name="Brannstrom I.O."/>
            <person name="Guillou S."/>
            <person name="Cros-Aarteil S."/>
            <person name="Calhoun S."/>
            <person name="Haridas S."/>
            <person name="Kuo A."/>
            <person name="Mondo S."/>
            <person name="Pangilinan J."/>
            <person name="Riley R."/>
            <person name="LaButti K."/>
            <person name="Andreopoulos B."/>
            <person name="Lipzen A."/>
            <person name="Chen C."/>
            <person name="Yan M."/>
            <person name="Daum C."/>
            <person name="Ng V."/>
            <person name="Clum A."/>
            <person name="Steindorff A."/>
            <person name="Ohm R.A."/>
            <person name="Martin F."/>
            <person name="Silar P."/>
            <person name="Natvig D.O."/>
            <person name="Lalanne C."/>
            <person name="Gautier V."/>
            <person name="Ament-Velasquez S.L."/>
            <person name="Kruys A."/>
            <person name="Hutchinson M.I."/>
            <person name="Powell A.J."/>
            <person name="Barry K."/>
            <person name="Miller A.N."/>
            <person name="Grigoriev I.V."/>
            <person name="Debuchy R."/>
            <person name="Gladieux P."/>
            <person name="Hiltunen Thoren M."/>
            <person name="Johannesson H."/>
        </authorList>
    </citation>
    <scope>NUCLEOTIDE SEQUENCE</scope>
    <source>
        <strain evidence="2">CBS 232.78</strain>
    </source>
</reference>
<sequence>MSINQNDQADVAAQVAVIGEIYGKADCVSVLLPESDKDAYETIAELLHMAVTLLSRKRLFDYKPYDSDPEDPQLQERSTIASRFFDLVKKFQSNLGEYTYWTRAWTFQEWARAYDVEVTLDTAASNDTGGTTPSILRKAKSTIVYAASMIADYKLRKGQYAEMDLGWSREFAKPNLDRVKRLFPFENVFTSPDEISVDEFRFQTVLPNEGTETVLGLRASPEQVRTDEDQFKARLSGLNRLLA</sequence>
<comment type="caution">
    <text evidence="2">The sequence shown here is derived from an EMBL/GenBank/DDBJ whole genome shotgun (WGS) entry which is preliminary data.</text>
</comment>
<evidence type="ECO:0000259" key="1">
    <source>
        <dbReference type="Pfam" id="PF06985"/>
    </source>
</evidence>
<dbReference type="Proteomes" id="UP001285441">
    <property type="component" value="Unassembled WGS sequence"/>
</dbReference>
<feature type="domain" description="Heterokaryon incompatibility" evidence="1">
    <location>
        <begin position="2"/>
        <end position="109"/>
    </location>
</feature>
<accession>A0AAE0K0I8</accession>
<protein>
    <recommendedName>
        <fullName evidence="1">Heterokaryon incompatibility domain-containing protein</fullName>
    </recommendedName>
</protein>
<gene>
    <name evidence="2" type="ORF">B0H63DRAFT_529515</name>
</gene>
<dbReference type="Pfam" id="PF06985">
    <property type="entry name" value="HET"/>
    <property type="match status" value="1"/>
</dbReference>